<dbReference type="Gene3D" id="3.90.1720.10">
    <property type="entry name" value="endopeptidase domain like (from Nostoc punctiforme)"/>
    <property type="match status" value="1"/>
</dbReference>
<organism evidence="2 3">
    <name type="scientific">Alteribacillus bidgolensis</name>
    <dbReference type="NCBI Taxonomy" id="930129"/>
    <lineage>
        <taxon>Bacteria</taxon>
        <taxon>Bacillati</taxon>
        <taxon>Bacillota</taxon>
        <taxon>Bacilli</taxon>
        <taxon>Bacillales</taxon>
        <taxon>Bacillaceae</taxon>
        <taxon>Alteribacillus</taxon>
    </lineage>
</organism>
<dbReference type="SUPFAM" id="SSF54001">
    <property type="entry name" value="Cysteine proteinases"/>
    <property type="match status" value="1"/>
</dbReference>
<accession>A0A1G8QMN4</accession>
<evidence type="ECO:0000313" key="3">
    <source>
        <dbReference type="Proteomes" id="UP000199017"/>
    </source>
</evidence>
<sequence>MSVEEFENFLEEEWADHEQSKEEWKDNIKAQKHNFAEEAQEEENNKKDLESKFPKLENMDYSFESKSGEITIEEESEAFSASSTDSILGSYGDVLVTLDSSSSSGYFGGHAAIVSDYSDNWTLESFMAGFSSQSPDEDGVMWQINNWKTRYDTVAGYWPQASGSSDYKEAALYAENQLHEPYNTDFTNKWNTSKWYCSQLVWRAWYEQGVDIDGVTNGVIFPKDITKSNNVYAFYDNL</sequence>
<gene>
    <name evidence="2" type="ORF">SAMN05216352_1212</name>
</gene>
<feature type="region of interest" description="Disordered" evidence="1">
    <location>
        <begin position="1"/>
        <end position="52"/>
    </location>
</feature>
<evidence type="ECO:0000313" key="2">
    <source>
        <dbReference type="EMBL" id="SDJ06049.1"/>
    </source>
</evidence>
<feature type="compositionally biased region" description="Basic and acidic residues" evidence="1">
    <location>
        <begin position="16"/>
        <end position="29"/>
    </location>
</feature>
<dbReference type="OrthoDB" id="1708048at2"/>
<proteinExistence type="predicted"/>
<feature type="compositionally biased region" description="Basic and acidic residues" evidence="1">
    <location>
        <begin position="43"/>
        <end position="52"/>
    </location>
</feature>
<dbReference type="AlphaFoldDB" id="A0A1G8QMN4"/>
<evidence type="ECO:0000256" key="1">
    <source>
        <dbReference type="SAM" id="MobiDB-lite"/>
    </source>
</evidence>
<feature type="compositionally biased region" description="Acidic residues" evidence="1">
    <location>
        <begin position="1"/>
        <end position="15"/>
    </location>
</feature>
<dbReference type="EMBL" id="FNDU01000021">
    <property type="protein sequence ID" value="SDJ06049.1"/>
    <property type="molecule type" value="Genomic_DNA"/>
</dbReference>
<keyword evidence="3" id="KW-1185">Reference proteome</keyword>
<reference evidence="2 3" key="1">
    <citation type="submission" date="2016-10" db="EMBL/GenBank/DDBJ databases">
        <authorList>
            <person name="de Groot N.N."/>
        </authorList>
    </citation>
    <scope>NUCLEOTIDE SEQUENCE [LARGE SCALE GENOMIC DNA]</scope>
    <source>
        <strain evidence="3">P4B,CCM 7963,CECT 7998,DSM 25260,IBRC-M 10614,KCTC 13821</strain>
    </source>
</reference>
<dbReference type="RefSeq" id="WP_091587883.1">
    <property type="nucleotide sequence ID" value="NZ_FNDU01000021.1"/>
</dbReference>
<dbReference type="Proteomes" id="UP000199017">
    <property type="component" value="Unassembled WGS sequence"/>
</dbReference>
<protein>
    <submittedName>
        <fullName evidence="2">Permuted papain-like amidase enzyme, YaeF/YiiX, C92 family</fullName>
    </submittedName>
</protein>
<name>A0A1G8QMN4_9BACI</name>
<dbReference type="InterPro" id="IPR038765">
    <property type="entry name" value="Papain-like_cys_pep_sf"/>
</dbReference>